<evidence type="ECO:0000256" key="1">
    <source>
        <dbReference type="SAM" id="MobiDB-lite"/>
    </source>
</evidence>
<comment type="caution">
    <text evidence="2">The sequence shown here is derived from an EMBL/GenBank/DDBJ whole genome shotgun (WGS) entry which is preliminary data.</text>
</comment>
<evidence type="ECO:0000313" key="2">
    <source>
        <dbReference type="EMBL" id="KAK4767131.1"/>
    </source>
</evidence>
<accession>A0AAN7QGC4</accession>
<sequence>MENQPWRRRDLPQVGFFSNSIPWNNGHFLVNPEATIICKDLSFKSWISKRVSPWAPFLPKKLQRWKRGRSARGGGGSGVAFTCRLGPPLKRPFDGGDCGSQVGHTPKSPCNPRSTRITR</sequence>
<organism evidence="2 3">
    <name type="scientific">Trapa natans</name>
    <name type="common">Water chestnut</name>
    <dbReference type="NCBI Taxonomy" id="22666"/>
    <lineage>
        <taxon>Eukaryota</taxon>
        <taxon>Viridiplantae</taxon>
        <taxon>Streptophyta</taxon>
        <taxon>Embryophyta</taxon>
        <taxon>Tracheophyta</taxon>
        <taxon>Spermatophyta</taxon>
        <taxon>Magnoliopsida</taxon>
        <taxon>eudicotyledons</taxon>
        <taxon>Gunneridae</taxon>
        <taxon>Pentapetalae</taxon>
        <taxon>rosids</taxon>
        <taxon>malvids</taxon>
        <taxon>Myrtales</taxon>
        <taxon>Lythraceae</taxon>
        <taxon>Trapa</taxon>
    </lineage>
</organism>
<feature type="region of interest" description="Disordered" evidence="1">
    <location>
        <begin position="94"/>
        <end position="119"/>
    </location>
</feature>
<dbReference type="AlphaFoldDB" id="A0AAN7QGC4"/>
<dbReference type="EMBL" id="JAXQNO010000022">
    <property type="protein sequence ID" value="KAK4767131.1"/>
    <property type="molecule type" value="Genomic_DNA"/>
</dbReference>
<dbReference type="Proteomes" id="UP001346149">
    <property type="component" value="Unassembled WGS sequence"/>
</dbReference>
<gene>
    <name evidence="2" type="ORF">SAY86_014881</name>
</gene>
<protein>
    <submittedName>
        <fullName evidence="2">Uncharacterized protein</fullName>
    </submittedName>
</protein>
<keyword evidence="3" id="KW-1185">Reference proteome</keyword>
<reference evidence="2 3" key="1">
    <citation type="journal article" date="2023" name="Hortic Res">
        <title>Pangenome of water caltrop reveals structural variations and asymmetric subgenome divergence after allopolyploidization.</title>
        <authorList>
            <person name="Zhang X."/>
            <person name="Chen Y."/>
            <person name="Wang L."/>
            <person name="Yuan Y."/>
            <person name="Fang M."/>
            <person name="Shi L."/>
            <person name="Lu R."/>
            <person name="Comes H.P."/>
            <person name="Ma Y."/>
            <person name="Chen Y."/>
            <person name="Huang G."/>
            <person name="Zhou Y."/>
            <person name="Zheng Z."/>
            <person name="Qiu Y."/>
        </authorList>
    </citation>
    <scope>NUCLEOTIDE SEQUENCE [LARGE SCALE GENOMIC DNA]</scope>
    <source>
        <strain evidence="2">F231</strain>
    </source>
</reference>
<proteinExistence type="predicted"/>
<name>A0AAN7QGC4_TRANT</name>
<evidence type="ECO:0000313" key="3">
    <source>
        <dbReference type="Proteomes" id="UP001346149"/>
    </source>
</evidence>